<evidence type="ECO:0000256" key="6">
    <source>
        <dbReference type="ARBA" id="ARBA00023054"/>
    </source>
</evidence>
<keyword evidence="8" id="KW-0206">Cytoskeleton</keyword>
<evidence type="ECO:0000313" key="14">
    <source>
        <dbReference type="EMBL" id="CAG5099772.1"/>
    </source>
</evidence>
<name>A0ABN7SM29_OIKDI</name>
<dbReference type="SMART" id="SM00129">
    <property type="entry name" value="KISc"/>
    <property type="match status" value="1"/>
</dbReference>
<keyword evidence="6 11" id="KW-0175">Coiled coil</keyword>
<dbReference type="CDD" id="cd01369">
    <property type="entry name" value="KISc_KHC_KIF5"/>
    <property type="match status" value="1"/>
</dbReference>
<feature type="region of interest" description="Disordered" evidence="12">
    <location>
        <begin position="391"/>
        <end position="443"/>
    </location>
</feature>
<dbReference type="EMBL" id="OU015569">
    <property type="protein sequence ID" value="CAG5099772.1"/>
    <property type="molecule type" value="Genomic_DNA"/>
</dbReference>
<evidence type="ECO:0000256" key="12">
    <source>
        <dbReference type="SAM" id="MobiDB-lite"/>
    </source>
</evidence>
<dbReference type="Gene3D" id="6.10.250.1590">
    <property type="match status" value="1"/>
</dbReference>
<evidence type="ECO:0000256" key="4">
    <source>
        <dbReference type="ARBA" id="ARBA00022741"/>
    </source>
</evidence>
<feature type="region of interest" description="Disordered" evidence="12">
    <location>
        <begin position="746"/>
        <end position="803"/>
    </location>
</feature>
<evidence type="ECO:0000256" key="5">
    <source>
        <dbReference type="ARBA" id="ARBA00022840"/>
    </source>
</evidence>
<dbReference type="InterPro" id="IPR001752">
    <property type="entry name" value="Kinesin_motor_dom"/>
</dbReference>
<feature type="compositionally biased region" description="Basic and acidic residues" evidence="12">
    <location>
        <begin position="774"/>
        <end position="803"/>
    </location>
</feature>
<comment type="similarity">
    <text evidence="9 10">Belongs to the TRAFAC class myosin-kinesin ATPase superfamily. Kinesin family.</text>
</comment>
<dbReference type="Pfam" id="PF00225">
    <property type="entry name" value="Kinesin"/>
    <property type="match status" value="1"/>
</dbReference>
<evidence type="ECO:0000256" key="1">
    <source>
        <dbReference type="ARBA" id="ARBA00004245"/>
    </source>
</evidence>
<feature type="compositionally biased region" description="Basic and acidic residues" evidence="12">
    <location>
        <begin position="750"/>
        <end position="766"/>
    </location>
</feature>
<feature type="binding site" evidence="9">
    <location>
        <begin position="83"/>
        <end position="90"/>
    </location>
    <ligand>
        <name>ATP</name>
        <dbReference type="ChEBI" id="CHEBI:30616"/>
    </ligand>
</feature>
<feature type="domain" description="Kinesin motor" evidence="13">
    <location>
        <begin position="6"/>
        <end position="324"/>
    </location>
</feature>
<dbReference type="InterPro" id="IPR027417">
    <property type="entry name" value="P-loop_NTPase"/>
</dbReference>
<dbReference type="Gene3D" id="3.40.850.10">
    <property type="entry name" value="Kinesin motor domain"/>
    <property type="match status" value="1"/>
</dbReference>
<feature type="coiled-coil region" evidence="11">
    <location>
        <begin position="865"/>
        <end position="899"/>
    </location>
</feature>
<evidence type="ECO:0000256" key="8">
    <source>
        <dbReference type="ARBA" id="ARBA00023212"/>
    </source>
</evidence>
<keyword evidence="4 9" id="KW-0547">Nucleotide-binding</keyword>
<feature type="compositionally biased region" description="Basic and acidic residues" evidence="12">
    <location>
        <begin position="431"/>
        <end position="443"/>
    </location>
</feature>
<proteinExistence type="inferred from homology"/>
<dbReference type="PROSITE" id="PS50067">
    <property type="entry name" value="KINESIN_MOTOR_2"/>
    <property type="match status" value="1"/>
</dbReference>
<evidence type="ECO:0000259" key="13">
    <source>
        <dbReference type="PROSITE" id="PS50067"/>
    </source>
</evidence>
<protein>
    <recommendedName>
        <fullName evidence="10">Kinesin-like protein</fullName>
    </recommendedName>
</protein>
<evidence type="ECO:0000256" key="2">
    <source>
        <dbReference type="ARBA" id="ARBA00022490"/>
    </source>
</evidence>
<dbReference type="PROSITE" id="PS00411">
    <property type="entry name" value="KINESIN_MOTOR_1"/>
    <property type="match status" value="1"/>
</dbReference>
<keyword evidence="7 9" id="KW-0505">Motor protein</keyword>
<sequence length="980" mass="111412">MAESVTIKVMCRFRPLNSKELARQDKFLPKFISDEQIKLDGKTYTFDRIFNETTQQETVYKYAAQPIVKDVLTGFNGTIFAYGQTSSGKTHTMEGVLHDSNLSGIIPRIVDDIFNHIYGMDESIEFHIKVSYFEIYLDKVRDLLDISKTNLPVHEDGNRVPYVKGATERFVVSPEDVMDVVDEGKSNRSVASTNMNDQSSRSHSIFLIQVSQEDKTKETKLNGKLYLVDLAGSEKVGKTGAEGIVLDEAKNINKSLSALGNVISALAEGTKTHIPYRDSKMTRILQEALGGNCRTTIIICASPAEYNEAETKSTLMFGVRAKTIKNSVVANVELTAEQWRRKYEKEREKNKKANAQIELLKRELERWRRGETVPEEEQVNEDAVLLAMKKEPSQGGAASSNHSLMIDPQGQGDSFLGSVRPSPCATPLGSAKRDFPSAEESELYKQLDDKDEEICSLSRVNQQLQAQLMEQENLIAYMKGSDDRNSSEYQQISQELQNSKEEVADLMRALEDLAVSYEQKAEALGEAGREREAMEEELRRKDEQNVNLLSELELVKEQNQEIQTRTTETMSSLLRDLSDMGMAVNPENTAELSPKKSDGQASESEFTSARLLISKMKGEVLQVINRAKQAETNLTDQHKLTEAKEKELQEYKEKIKQYEARSVELQQDYNESEAKKRSLEEELDQRCAELEVLKQEERRAQEKVASQSESVDHFRTSMEAQLESNREFHARQVKRLREQIEAKNTQVESLRAKNNEAHAESDRIKSEYAQLQRHASEKEGKLKEMETKHEQTNQAKNDLRGLEETVGRELQTLHSLRRMFVKDLRERVRKAQGESTDCDLVEGSTAQKHRIGFLETNLNQLTTVHKQLVRDNADLRCELPKLEKRLRATADRVRSLESALREAREGALKDRRKYQGEVEKIKETVRARNIARRAQQANIARPVRRPEGALGGSGIRRPVRSPQEEPQGGIRKWPASVNRS</sequence>
<gene>
    <name evidence="14" type="ORF">OKIOD_LOCUS8236</name>
</gene>
<dbReference type="Gene3D" id="1.10.287.1490">
    <property type="match status" value="1"/>
</dbReference>
<evidence type="ECO:0000256" key="3">
    <source>
        <dbReference type="ARBA" id="ARBA00022701"/>
    </source>
</evidence>
<dbReference type="InterPro" id="IPR059182">
    <property type="entry name" value="Khc_C"/>
</dbReference>
<dbReference type="InterPro" id="IPR027640">
    <property type="entry name" value="Kinesin-like_fam"/>
</dbReference>
<feature type="coiled-coil region" evidence="11">
    <location>
        <begin position="329"/>
        <end position="370"/>
    </location>
</feature>
<dbReference type="PANTHER" id="PTHR47968:SF36">
    <property type="entry name" value="KINESIN HEAVY CHAIN ISOFORM X1"/>
    <property type="match status" value="1"/>
</dbReference>
<reference evidence="14 15" key="1">
    <citation type="submission" date="2021-04" db="EMBL/GenBank/DDBJ databases">
        <authorList>
            <person name="Bliznina A."/>
        </authorList>
    </citation>
    <scope>NUCLEOTIDE SEQUENCE [LARGE SCALE GENOMIC DNA]</scope>
</reference>
<evidence type="ECO:0000256" key="7">
    <source>
        <dbReference type="ARBA" id="ARBA00023175"/>
    </source>
</evidence>
<evidence type="ECO:0000256" key="10">
    <source>
        <dbReference type="RuleBase" id="RU000394"/>
    </source>
</evidence>
<dbReference type="PANTHER" id="PTHR47968">
    <property type="entry name" value="CENTROMERE PROTEIN E"/>
    <property type="match status" value="1"/>
</dbReference>
<dbReference type="Proteomes" id="UP001158576">
    <property type="component" value="Chromosome XSR"/>
</dbReference>
<keyword evidence="3 10" id="KW-0493">Microtubule</keyword>
<keyword evidence="15" id="KW-1185">Reference proteome</keyword>
<dbReference type="InterPro" id="IPR019821">
    <property type="entry name" value="Kinesin_motor_CS"/>
</dbReference>
<organism evidence="14 15">
    <name type="scientific">Oikopleura dioica</name>
    <name type="common">Tunicate</name>
    <dbReference type="NCBI Taxonomy" id="34765"/>
    <lineage>
        <taxon>Eukaryota</taxon>
        <taxon>Metazoa</taxon>
        <taxon>Chordata</taxon>
        <taxon>Tunicata</taxon>
        <taxon>Appendicularia</taxon>
        <taxon>Copelata</taxon>
        <taxon>Oikopleuridae</taxon>
        <taxon>Oikopleura</taxon>
    </lineage>
</organism>
<dbReference type="PRINTS" id="PR00380">
    <property type="entry name" value="KINESINHEAVY"/>
</dbReference>
<evidence type="ECO:0000256" key="9">
    <source>
        <dbReference type="PROSITE-ProRule" id="PRU00283"/>
    </source>
</evidence>
<feature type="region of interest" description="Disordered" evidence="12">
    <location>
        <begin position="933"/>
        <end position="980"/>
    </location>
</feature>
<dbReference type="SUPFAM" id="SSF52540">
    <property type="entry name" value="P-loop containing nucleoside triphosphate hydrolases"/>
    <property type="match status" value="1"/>
</dbReference>
<comment type="subcellular location">
    <subcellularLocation>
        <location evidence="1">Cytoplasm</location>
        <location evidence="1">Cytoskeleton</location>
    </subcellularLocation>
</comment>
<dbReference type="InterPro" id="IPR036961">
    <property type="entry name" value="Kinesin_motor_dom_sf"/>
</dbReference>
<dbReference type="CDD" id="cd23649">
    <property type="entry name" value="Khc_CBD_cc"/>
    <property type="match status" value="1"/>
</dbReference>
<accession>A0ABN7SM29</accession>
<feature type="coiled-coil region" evidence="11">
    <location>
        <begin position="489"/>
        <end position="565"/>
    </location>
</feature>
<evidence type="ECO:0000256" key="11">
    <source>
        <dbReference type="SAM" id="Coils"/>
    </source>
</evidence>
<evidence type="ECO:0000313" key="15">
    <source>
        <dbReference type="Proteomes" id="UP001158576"/>
    </source>
</evidence>
<keyword evidence="5 9" id="KW-0067">ATP-binding</keyword>
<keyword evidence="2" id="KW-0963">Cytoplasm</keyword>